<dbReference type="Proteomes" id="UP000315439">
    <property type="component" value="Unassembled WGS sequence"/>
</dbReference>
<dbReference type="InterPro" id="IPR013783">
    <property type="entry name" value="Ig-like_fold"/>
</dbReference>
<evidence type="ECO:0000256" key="1">
    <source>
        <dbReference type="ARBA" id="ARBA00011073"/>
    </source>
</evidence>
<dbReference type="AlphaFoldDB" id="A0A545UIM5"/>
<dbReference type="InterPro" id="IPR023828">
    <property type="entry name" value="Peptidase_S8_Ser-AS"/>
</dbReference>
<feature type="chain" id="PRO_5021907133" evidence="7">
    <location>
        <begin position="24"/>
        <end position="774"/>
    </location>
</feature>
<dbReference type="PROSITE" id="PS50093">
    <property type="entry name" value="PKD"/>
    <property type="match status" value="2"/>
</dbReference>
<dbReference type="InterPro" id="IPR022409">
    <property type="entry name" value="PKD/Chitinase_dom"/>
</dbReference>
<dbReference type="InterPro" id="IPR051048">
    <property type="entry name" value="Peptidase_S8/S53_subtilisin"/>
</dbReference>
<dbReference type="GO" id="GO:0006508">
    <property type="term" value="P:proteolysis"/>
    <property type="evidence" value="ECO:0007669"/>
    <property type="project" value="UniProtKB-KW"/>
</dbReference>
<evidence type="ECO:0000313" key="9">
    <source>
        <dbReference type="EMBL" id="TQV89310.1"/>
    </source>
</evidence>
<dbReference type="InterPro" id="IPR022398">
    <property type="entry name" value="Peptidase_S8_His-AS"/>
</dbReference>
<dbReference type="CDD" id="cd00146">
    <property type="entry name" value="PKD"/>
    <property type="match status" value="2"/>
</dbReference>
<dbReference type="Pfam" id="PF18911">
    <property type="entry name" value="PKD_4"/>
    <property type="match status" value="2"/>
</dbReference>
<keyword evidence="10" id="KW-1185">Reference proteome</keyword>
<evidence type="ECO:0000256" key="3">
    <source>
        <dbReference type="ARBA" id="ARBA00022801"/>
    </source>
</evidence>
<evidence type="ECO:0000256" key="4">
    <source>
        <dbReference type="ARBA" id="ARBA00022825"/>
    </source>
</evidence>
<evidence type="ECO:0000256" key="5">
    <source>
        <dbReference type="PROSITE-ProRule" id="PRU01240"/>
    </source>
</evidence>
<dbReference type="InterPro" id="IPR015500">
    <property type="entry name" value="Peptidase_S8_subtilisin-rel"/>
</dbReference>
<dbReference type="InterPro" id="IPR023827">
    <property type="entry name" value="Peptidase_S8_Asp-AS"/>
</dbReference>
<dbReference type="PROSITE" id="PS00138">
    <property type="entry name" value="SUBTILASE_SER"/>
    <property type="match status" value="1"/>
</dbReference>
<dbReference type="Pfam" id="PF00082">
    <property type="entry name" value="Peptidase_S8"/>
    <property type="match status" value="1"/>
</dbReference>
<protein>
    <submittedName>
        <fullName evidence="9">S8 family serine peptidase</fullName>
    </submittedName>
</protein>
<feature type="active site" description="Charge relay system" evidence="5">
    <location>
        <position position="240"/>
    </location>
</feature>
<dbReference type="PROSITE" id="PS51892">
    <property type="entry name" value="SUBTILASE"/>
    <property type="match status" value="1"/>
</dbReference>
<proteinExistence type="inferred from homology"/>
<dbReference type="GO" id="GO:0004252">
    <property type="term" value="F:serine-type endopeptidase activity"/>
    <property type="evidence" value="ECO:0007669"/>
    <property type="project" value="UniProtKB-UniRule"/>
</dbReference>
<reference evidence="9 10" key="1">
    <citation type="submission" date="2019-07" db="EMBL/GenBank/DDBJ databases">
        <title>Draft genome for Aliikangiella sp. M105.</title>
        <authorList>
            <person name="Wang G."/>
        </authorList>
    </citation>
    <scope>NUCLEOTIDE SEQUENCE [LARGE SCALE GENOMIC DNA]</scope>
    <source>
        <strain evidence="9 10">M105</strain>
    </source>
</reference>
<evidence type="ECO:0000256" key="7">
    <source>
        <dbReference type="SAM" id="SignalP"/>
    </source>
</evidence>
<name>A0A545UIM5_9GAMM</name>
<dbReference type="CDD" id="cd07473">
    <property type="entry name" value="Peptidases_S8_Subtilisin_like"/>
    <property type="match status" value="1"/>
</dbReference>
<feature type="domain" description="PKD" evidence="8">
    <location>
        <begin position="463"/>
        <end position="541"/>
    </location>
</feature>
<gene>
    <name evidence="9" type="ORF">FLL46_00030</name>
</gene>
<dbReference type="InterPro" id="IPR034204">
    <property type="entry name" value="PfSUB1-like_cat_dom"/>
</dbReference>
<dbReference type="Gene3D" id="3.40.50.200">
    <property type="entry name" value="Peptidase S8/S53 domain"/>
    <property type="match status" value="1"/>
</dbReference>
<keyword evidence="4 5" id="KW-0720">Serine protease</keyword>
<dbReference type="InterPro" id="IPR000209">
    <property type="entry name" value="Peptidase_S8/S53_dom"/>
</dbReference>
<dbReference type="InterPro" id="IPR035986">
    <property type="entry name" value="PKD_dom_sf"/>
</dbReference>
<dbReference type="PROSITE" id="PS00137">
    <property type="entry name" value="SUBTILASE_HIS"/>
    <property type="match status" value="1"/>
</dbReference>
<dbReference type="Pfam" id="PF20009">
    <property type="entry name" value="GEVED"/>
    <property type="match status" value="1"/>
</dbReference>
<comment type="caution">
    <text evidence="9">The sequence shown here is derived from an EMBL/GenBank/DDBJ whole genome shotgun (WGS) entry which is preliminary data.</text>
</comment>
<organism evidence="9 10">
    <name type="scientific">Aliikangiella coralliicola</name>
    <dbReference type="NCBI Taxonomy" id="2592383"/>
    <lineage>
        <taxon>Bacteria</taxon>
        <taxon>Pseudomonadati</taxon>
        <taxon>Pseudomonadota</taxon>
        <taxon>Gammaproteobacteria</taxon>
        <taxon>Oceanospirillales</taxon>
        <taxon>Pleioneaceae</taxon>
        <taxon>Aliikangiella</taxon>
    </lineage>
</organism>
<evidence type="ECO:0000313" key="10">
    <source>
        <dbReference type="Proteomes" id="UP000315439"/>
    </source>
</evidence>
<evidence type="ECO:0000256" key="2">
    <source>
        <dbReference type="ARBA" id="ARBA00022670"/>
    </source>
</evidence>
<comment type="similarity">
    <text evidence="1 5 6">Belongs to the peptidase S8 family.</text>
</comment>
<dbReference type="PANTHER" id="PTHR43399:SF4">
    <property type="entry name" value="CELL WALL-ASSOCIATED PROTEASE"/>
    <property type="match status" value="1"/>
</dbReference>
<dbReference type="Gene3D" id="2.60.40.10">
    <property type="entry name" value="Immunoglobulins"/>
    <property type="match status" value="2"/>
</dbReference>
<dbReference type="InterPro" id="IPR036852">
    <property type="entry name" value="Peptidase_S8/S53_dom_sf"/>
</dbReference>
<evidence type="ECO:0000256" key="6">
    <source>
        <dbReference type="RuleBase" id="RU003355"/>
    </source>
</evidence>
<accession>A0A545UIM5</accession>
<evidence type="ECO:0000259" key="8">
    <source>
        <dbReference type="PROSITE" id="PS50093"/>
    </source>
</evidence>
<keyword evidence="3 5" id="KW-0378">Hydrolase</keyword>
<dbReference type="PANTHER" id="PTHR43399">
    <property type="entry name" value="SUBTILISIN-RELATED"/>
    <property type="match status" value="1"/>
</dbReference>
<dbReference type="SUPFAM" id="SSF49299">
    <property type="entry name" value="PKD domain"/>
    <property type="match status" value="2"/>
</dbReference>
<feature type="active site" description="Charge relay system" evidence="5">
    <location>
        <position position="185"/>
    </location>
</feature>
<feature type="signal peptide" evidence="7">
    <location>
        <begin position="1"/>
        <end position="23"/>
    </location>
</feature>
<feature type="domain" description="PKD" evidence="8">
    <location>
        <begin position="549"/>
        <end position="626"/>
    </location>
</feature>
<dbReference type="PROSITE" id="PS00136">
    <property type="entry name" value="SUBTILASE_ASP"/>
    <property type="match status" value="1"/>
</dbReference>
<dbReference type="InterPro" id="IPR045474">
    <property type="entry name" value="GEVED"/>
</dbReference>
<dbReference type="InterPro" id="IPR000601">
    <property type="entry name" value="PKD_dom"/>
</dbReference>
<sequence length="774" mass="83579">MVNPKHLLALAFTQLVGVSSVSAVVDVQKKSNTGITKASHNTMLLSGQEVRKNRIIISAKNVAAIKQIVQENDLKIIDSYSHISKLSNRWVGVLEVRPKYSLPVQLQAASMQSMMSTLQSDNRILQADYDSIVWAAETPNDPKYSKLWGLHNTGQDNGTEDADIDAPETWELFSGSDDVIVMVIDSGVDYNHPDLARNMWKNPGEIEGNGIDDDQNGYVDDIYGIDTANNDSDPWDDHYHGTHCAGTISARGNNGLGVVGVNWNAKIMACKFLNENGSGSTSDAIKCLDYMIAQKQSGQNIVASNNSWGGGAFAQTLLDAIETAGEAGILFLAAAGNEKADNDSDPYYPATYDSDYVISVAATDRNDQLANFSSWGATTVDLGAPGVDTHSTGPNNTYMDLSGTSMATPHVAGVVSLLASLFPNDTPVERKNRILNNVDSISSLSGRTLSGGRLNALKAVESSPFAVAKFSWAKQGELTRQFTDNSKTNRCEIVSWQWDFGDGQTSTEQAPVHSYNSSGWYDVTLTVKGDACAETSSTQAVWAGPNLAPVVDYVHSNEEGFVVNYTDLSKDLDGEVTGWLWSFGDGQTSSEQFPSYKYPYTGTFNVSLTATDDEGASATLTKPVVVPLKYCKSSSFSPSFVAISKVQFGSFSNSSGKSEYSDFLDKTINVNSGDSYNVTISLDSGFWGGNTRIWMDFNLDGFFTDDEMVFEKSGVGTHSGSITIPTTGIKKGHKLGMRVTTGTFGFANQCDSWSPSGGGEMFWGEVEDYAVIID</sequence>
<feature type="active site" description="Charge relay system" evidence="5">
    <location>
        <position position="405"/>
    </location>
</feature>
<keyword evidence="7" id="KW-0732">Signal</keyword>
<dbReference type="SMART" id="SM00089">
    <property type="entry name" value="PKD"/>
    <property type="match status" value="2"/>
</dbReference>
<dbReference type="RefSeq" id="WP_142891374.1">
    <property type="nucleotide sequence ID" value="NZ_ML660160.1"/>
</dbReference>
<keyword evidence="2 5" id="KW-0645">Protease</keyword>
<dbReference type="SUPFAM" id="SSF52743">
    <property type="entry name" value="Subtilisin-like"/>
    <property type="match status" value="1"/>
</dbReference>
<dbReference type="PRINTS" id="PR00723">
    <property type="entry name" value="SUBTILISIN"/>
</dbReference>
<dbReference type="EMBL" id="VIKS01000001">
    <property type="protein sequence ID" value="TQV89310.1"/>
    <property type="molecule type" value="Genomic_DNA"/>
</dbReference>
<dbReference type="OrthoDB" id="9790784at2"/>